<dbReference type="InterPro" id="IPR052542">
    <property type="entry name" value="Cholesterol_Oxidase"/>
</dbReference>
<proteinExistence type="inferred from homology"/>
<dbReference type="Pfam" id="PF01266">
    <property type="entry name" value="DAO"/>
    <property type="match status" value="1"/>
</dbReference>
<dbReference type="PANTHER" id="PTHR47470:SF1">
    <property type="entry name" value="FAD-DEPENDENT OXIDOREDUCTASE 2 FAD BINDING DOMAIN-CONTAINING PROTEIN"/>
    <property type="match status" value="1"/>
</dbReference>
<sequence length="558" mass="59364">MSGAADAGTGGEKTDVVVIGSGFGGAIAAYHLAAGGAKVVVLERGPWVASDEFDHDFLLGSSYTRIFDFVVGDGMSVLGGNCVGGGSVVYFAAMPRAPRFTFERTGSIGRRMWPAAITRDSLDPWYDRVAEALPIIKQDWNDVTYSGGLFAAACAHAGRTANPAPAAIDRERCTNCNWMMSGCRFDAKRSLLLNYLPAAVAHGARIRPLHEVQHLSRTDDGGYRVHYNVIDDEDYRVTVGGGALDARLVVVAAGAGATPVILQRSEGALGPMPPAVGRYFSGNGERLNTAVFDEEKIRTVLGLDRGGEAYAASQIGKGPCVTNWDRLDPALPEYSRFTLEQLYFPPGFGTILAQVPGADGRPVWFGPEKKEMLSRWQSWLTVFTMSEDDNEGVFGPPPPTGNATRISQQMLGRGPLRYAPTANTVRGWAESDAEVKDILERDGLARVLPWTNDLVGAYTVHPLASCRIGDDPATSALDDRHELRGHPGIFVTDGSAVPGALTVNPAFTIAALAERAVPAIVAAARERGVDVRYGAPAPDGATSARRAAMPLVPGAVRG</sequence>
<evidence type="ECO:0000313" key="20">
    <source>
        <dbReference type="Proteomes" id="UP001596972"/>
    </source>
</evidence>
<comment type="cofactor">
    <cofactor evidence="1">
        <name>FAD</name>
        <dbReference type="ChEBI" id="CHEBI:57692"/>
    </cofactor>
</comment>
<evidence type="ECO:0000256" key="15">
    <source>
        <dbReference type="ARBA" id="ARBA00049778"/>
    </source>
</evidence>
<keyword evidence="8" id="KW-1207">Sterol metabolism</keyword>
<feature type="domain" description="Glucose-methanol-choline oxidoreductase N-terminal" evidence="16">
    <location>
        <begin position="75"/>
        <end position="277"/>
    </location>
</feature>
<evidence type="ECO:0000256" key="11">
    <source>
        <dbReference type="ARBA" id="ARBA00038856"/>
    </source>
</evidence>
<protein>
    <recommendedName>
        <fullName evidence="14">Cholesterol oxidase</fullName>
        <ecNumber evidence="13">1.1.3.6</ecNumber>
        <ecNumber evidence="11">5.3.3.1</ecNumber>
    </recommendedName>
    <alternativeName>
        <fullName evidence="15">Cholesterol isomerase</fullName>
    </alternativeName>
</protein>
<evidence type="ECO:0000256" key="1">
    <source>
        <dbReference type="ARBA" id="ARBA00001974"/>
    </source>
</evidence>
<evidence type="ECO:0000313" key="19">
    <source>
        <dbReference type="EMBL" id="MFD0900351.1"/>
    </source>
</evidence>
<evidence type="ECO:0000259" key="18">
    <source>
        <dbReference type="Pfam" id="PF05199"/>
    </source>
</evidence>
<dbReference type="EC" id="1.1.3.6" evidence="13"/>
<evidence type="ECO:0000256" key="4">
    <source>
        <dbReference type="ARBA" id="ARBA00022630"/>
    </source>
</evidence>
<evidence type="ECO:0000256" key="14">
    <source>
        <dbReference type="ARBA" id="ARBA00049744"/>
    </source>
</evidence>
<evidence type="ECO:0000256" key="2">
    <source>
        <dbReference type="ARBA" id="ARBA00010790"/>
    </source>
</evidence>
<dbReference type="PANTHER" id="PTHR47470">
    <property type="entry name" value="CHOLESTEROL OXIDASE"/>
    <property type="match status" value="1"/>
</dbReference>
<evidence type="ECO:0000256" key="9">
    <source>
        <dbReference type="ARBA" id="ARBA00023221"/>
    </source>
</evidence>
<evidence type="ECO:0000256" key="5">
    <source>
        <dbReference type="ARBA" id="ARBA00022827"/>
    </source>
</evidence>
<feature type="domain" description="FAD dependent oxidoreductase" evidence="17">
    <location>
        <begin position="15"/>
        <end position="49"/>
    </location>
</feature>
<dbReference type="Gene3D" id="3.50.50.60">
    <property type="entry name" value="FAD/NAD(P)-binding domain"/>
    <property type="match status" value="3"/>
</dbReference>
<feature type="domain" description="Glucose-methanol-choline oxidoreductase C-terminal" evidence="18">
    <location>
        <begin position="459"/>
        <end position="513"/>
    </location>
</feature>
<evidence type="ECO:0000256" key="10">
    <source>
        <dbReference type="ARBA" id="ARBA00023235"/>
    </source>
</evidence>
<evidence type="ECO:0000259" key="17">
    <source>
        <dbReference type="Pfam" id="PF01266"/>
    </source>
</evidence>
<evidence type="ECO:0000256" key="13">
    <source>
        <dbReference type="ARBA" id="ARBA00049723"/>
    </source>
</evidence>
<keyword evidence="20" id="KW-1185">Reference proteome</keyword>
<gene>
    <name evidence="19" type="ORF">ACFQ11_08105</name>
</gene>
<dbReference type="SUPFAM" id="SSF51905">
    <property type="entry name" value="FAD/NAD(P)-binding domain"/>
    <property type="match status" value="1"/>
</dbReference>
<evidence type="ECO:0000256" key="6">
    <source>
        <dbReference type="ARBA" id="ARBA00023002"/>
    </source>
</evidence>
<organism evidence="19 20">
    <name type="scientific">Actinomadura sediminis</name>
    <dbReference type="NCBI Taxonomy" id="1038904"/>
    <lineage>
        <taxon>Bacteria</taxon>
        <taxon>Bacillati</taxon>
        <taxon>Actinomycetota</taxon>
        <taxon>Actinomycetes</taxon>
        <taxon>Streptosporangiales</taxon>
        <taxon>Thermomonosporaceae</taxon>
        <taxon>Actinomadura</taxon>
    </lineage>
</organism>
<keyword evidence="6" id="KW-0560">Oxidoreductase</keyword>
<evidence type="ECO:0000256" key="3">
    <source>
        <dbReference type="ARBA" id="ARBA00022548"/>
    </source>
</evidence>
<dbReference type="InterPro" id="IPR000172">
    <property type="entry name" value="GMC_OxRdtase_N"/>
</dbReference>
<keyword evidence="4" id="KW-0285">Flavoprotein</keyword>
<dbReference type="InterPro" id="IPR007867">
    <property type="entry name" value="GMC_OxRtase_C"/>
</dbReference>
<keyword evidence="10" id="KW-0413">Isomerase</keyword>
<reference evidence="20" key="1">
    <citation type="journal article" date="2019" name="Int. J. Syst. Evol. Microbiol.">
        <title>The Global Catalogue of Microorganisms (GCM) 10K type strain sequencing project: providing services to taxonomists for standard genome sequencing and annotation.</title>
        <authorList>
            <consortium name="The Broad Institute Genomics Platform"/>
            <consortium name="The Broad Institute Genome Sequencing Center for Infectious Disease"/>
            <person name="Wu L."/>
            <person name="Ma J."/>
        </authorList>
    </citation>
    <scope>NUCLEOTIDE SEQUENCE [LARGE SCALE GENOMIC DNA]</scope>
    <source>
        <strain evidence="20">JCM 31202</strain>
    </source>
</reference>
<comment type="caution">
    <text evidence="19">The sequence shown here is derived from an EMBL/GenBank/DDBJ whole genome shotgun (WGS) entry which is preliminary data.</text>
</comment>
<keyword evidence="5" id="KW-0274">FAD</keyword>
<dbReference type="EC" id="5.3.3.1" evidence="11"/>
<comment type="pathway">
    <text evidence="12">Steroid metabolism; cholesterol degradation.</text>
</comment>
<evidence type="ECO:0000256" key="7">
    <source>
        <dbReference type="ARBA" id="ARBA00023098"/>
    </source>
</evidence>
<dbReference type="Gene3D" id="3.30.410.10">
    <property type="entry name" value="Cholesterol Oxidase, domain 2"/>
    <property type="match status" value="1"/>
</dbReference>
<dbReference type="Pfam" id="PF00732">
    <property type="entry name" value="GMC_oxred_N"/>
    <property type="match status" value="1"/>
</dbReference>
<dbReference type="RefSeq" id="WP_378297329.1">
    <property type="nucleotide sequence ID" value="NZ_JBHTJA010000010.1"/>
</dbReference>
<dbReference type="EMBL" id="JBHTJA010000010">
    <property type="protein sequence ID" value="MFD0900351.1"/>
    <property type="molecule type" value="Genomic_DNA"/>
</dbReference>
<accession>A0ABW3EKK9</accession>
<name>A0ABW3EKK9_9ACTN</name>
<comment type="similarity">
    <text evidence="2">Belongs to the GMC oxidoreductase family.</text>
</comment>
<dbReference type="Proteomes" id="UP001596972">
    <property type="component" value="Unassembled WGS sequence"/>
</dbReference>
<evidence type="ECO:0000259" key="16">
    <source>
        <dbReference type="Pfam" id="PF00732"/>
    </source>
</evidence>
<keyword evidence="3" id="KW-0153">Cholesterol metabolism</keyword>
<dbReference type="InterPro" id="IPR036188">
    <property type="entry name" value="FAD/NAD-bd_sf"/>
</dbReference>
<keyword evidence="7" id="KW-0443">Lipid metabolism</keyword>
<keyword evidence="9" id="KW-0753">Steroid metabolism</keyword>
<evidence type="ECO:0000256" key="8">
    <source>
        <dbReference type="ARBA" id="ARBA00023166"/>
    </source>
</evidence>
<dbReference type="Pfam" id="PF05199">
    <property type="entry name" value="GMC_oxred_C"/>
    <property type="match status" value="1"/>
</dbReference>
<evidence type="ECO:0000256" key="12">
    <source>
        <dbReference type="ARBA" id="ARBA00049645"/>
    </source>
</evidence>
<dbReference type="InterPro" id="IPR006076">
    <property type="entry name" value="FAD-dep_OxRdtase"/>
</dbReference>